<keyword evidence="5" id="KW-1185">Reference proteome</keyword>
<evidence type="ECO:0000313" key="4">
    <source>
        <dbReference type="EMBL" id="MCJ2183223.1"/>
    </source>
</evidence>
<dbReference type="PANTHER" id="PTHR42678">
    <property type="entry name" value="AMIDASE"/>
    <property type="match status" value="1"/>
</dbReference>
<dbReference type="Gene3D" id="3.90.1300.10">
    <property type="entry name" value="Amidase signature (AS) domain"/>
    <property type="match status" value="1"/>
</dbReference>
<dbReference type="Proteomes" id="UP001162881">
    <property type="component" value="Unassembled WGS sequence"/>
</dbReference>
<keyword evidence="2" id="KW-0732">Signal</keyword>
<dbReference type="EMBL" id="JALHLF010000038">
    <property type="protein sequence ID" value="MCJ2183223.1"/>
    <property type="molecule type" value="Genomic_DNA"/>
</dbReference>
<proteinExistence type="predicted"/>
<dbReference type="GO" id="GO:0004040">
    <property type="term" value="F:amidase activity"/>
    <property type="evidence" value="ECO:0007669"/>
    <property type="project" value="UniProtKB-EC"/>
</dbReference>
<dbReference type="InterPro" id="IPR023631">
    <property type="entry name" value="Amidase_dom"/>
</dbReference>
<protein>
    <submittedName>
        <fullName evidence="4">Amidase</fullName>
        <ecNumber evidence="4">3.5.1.4</ecNumber>
    </submittedName>
</protein>
<evidence type="ECO:0000256" key="1">
    <source>
        <dbReference type="SAM" id="MobiDB-lite"/>
    </source>
</evidence>
<feature type="domain" description="Amidase" evidence="3">
    <location>
        <begin position="69"/>
        <end position="477"/>
    </location>
</feature>
<feature type="compositionally biased region" description="Polar residues" evidence="1">
    <location>
        <begin position="143"/>
        <end position="157"/>
    </location>
</feature>
<dbReference type="RefSeq" id="WP_244020788.1">
    <property type="nucleotide sequence ID" value="NZ_JALHLF010000038.1"/>
</dbReference>
<feature type="region of interest" description="Disordered" evidence="1">
    <location>
        <begin position="143"/>
        <end position="164"/>
    </location>
</feature>
<organism evidence="4 5">
    <name type="scientific">Novosphingobium organovorum</name>
    <dbReference type="NCBI Taxonomy" id="2930092"/>
    <lineage>
        <taxon>Bacteria</taxon>
        <taxon>Pseudomonadati</taxon>
        <taxon>Pseudomonadota</taxon>
        <taxon>Alphaproteobacteria</taxon>
        <taxon>Sphingomonadales</taxon>
        <taxon>Sphingomonadaceae</taxon>
        <taxon>Novosphingobium</taxon>
    </lineage>
</organism>
<evidence type="ECO:0000256" key="2">
    <source>
        <dbReference type="SAM" id="SignalP"/>
    </source>
</evidence>
<keyword evidence="4" id="KW-0378">Hydrolase</keyword>
<dbReference type="Pfam" id="PF01425">
    <property type="entry name" value="Amidase"/>
    <property type="match status" value="1"/>
</dbReference>
<dbReference type="InterPro" id="IPR036928">
    <property type="entry name" value="AS_sf"/>
</dbReference>
<reference evidence="4" key="1">
    <citation type="submission" date="2022-03" db="EMBL/GenBank/DDBJ databases">
        <title>Identification of a novel bacterium isolated from mangrove sediments.</title>
        <authorList>
            <person name="Pan X."/>
        </authorList>
    </citation>
    <scope>NUCLEOTIDE SEQUENCE</scope>
    <source>
        <strain evidence="4">B1949</strain>
    </source>
</reference>
<accession>A0ABT0BDU3</accession>
<feature type="chain" id="PRO_5045286928" evidence="2">
    <location>
        <begin position="38"/>
        <end position="504"/>
    </location>
</feature>
<name>A0ABT0BDU3_9SPHN</name>
<gene>
    <name evidence="4" type="ORF">MTR62_11040</name>
</gene>
<dbReference type="PANTHER" id="PTHR42678:SF34">
    <property type="entry name" value="OS04G0183300 PROTEIN"/>
    <property type="match status" value="1"/>
</dbReference>
<evidence type="ECO:0000313" key="5">
    <source>
        <dbReference type="Proteomes" id="UP001162881"/>
    </source>
</evidence>
<dbReference type="EC" id="3.5.1.4" evidence="4"/>
<comment type="caution">
    <text evidence="4">The sequence shown here is derived from an EMBL/GenBank/DDBJ whole genome shotgun (WGS) entry which is preliminary data.</text>
</comment>
<dbReference type="NCBIfam" id="NF006006">
    <property type="entry name" value="PRK08137.1"/>
    <property type="match status" value="1"/>
</dbReference>
<feature type="signal peptide" evidence="2">
    <location>
        <begin position="1"/>
        <end position="37"/>
    </location>
</feature>
<evidence type="ECO:0000259" key="3">
    <source>
        <dbReference type="Pfam" id="PF01425"/>
    </source>
</evidence>
<sequence length="504" mass="51847">MTRRPAPRPHPANRPPARAIASAIALSLALGAPCAQAGESPATYLARIAAIDDAGPELDAVIVTAPSAQSAPHHPGAPLDGLSVLIKDNIETADMPTTAGSLALAGNATGRDAPLVANLRRAGAVILGKTNLSEWANFRGERSSSGWSGVGGQTKNPYATDRSPCGSSSGSGAAVAAGLAWAAIGTETDGSITCPASVNGIVGFKPTVGLVSRHFIVPISASQDTAGPMATSVTDAARLLTAMAGPDPADPATAEAGAHAIDFTRGLATASLKGLRIGVLRRQSGTMPGVTALLDRALADMARAGAVIVDVDYTRDPAMGRDEGIVLHYEFREGINAYLASLPGHPAVRSLEDLIAFNKAHAKDEMRFYGQEDFLEAQGSTYTAAYRAARANSYRLAGPEGIDALLARDHLDVLVAPTAGPAWTIDPVNGDNFPGIGAGSLAAIAGYPHLTVPMGAIEGLPIGLSFMAGKWQDERVLKIGAAYERARTATLAVPRFKPWSPAPD</sequence>
<dbReference type="SUPFAM" id="SSF75304">
    <property type="entry name" value="Amidase signature (AS) enzymes"/>
    <property type="match status" value="1"/>
</dbReference>